<evidence type="ECO:0000313" key="15">
    <source>
        <dbReference type="EMBL" id="CAL8087271.1"/>
    </source>
</evidence>
<dbReference type="PANTHER" id="PTHR24416">
    <property type="entry name" value="TYROSINE-PROTEIN KINASE RECEPTOR"/>
    <property type="match status" value="1"/>
</dbReference>
<evidence type="ECO:0000256" key="5">
    <source>
        <dbReference type="ARBA" id="ARBA00023157"/>
    </source>
</evidence>
<evidence type="ECO:0008006" key="17">
    <source>
        <dbReference type="Google" id="ProtNLM"/>
    </source>
</evidence>
<reference evidence="15 16" key="1">
    <citation type="submission" date="2024-08" db="EMBL/GenBank/DDBJ databases">
        <authorList>
            <person name="Cucini C."/>
            <person name="Frati F."/>
        </authorList>
    </citation>
    <scope>NUCLEOTIDE SEQUENCE [LARGE SCALE GENOMIC DNA]</scope>
</reference>
<dbReference type="CDD" id="cd00096">
    <property type="entry name" value="Ig"/>
    <property type="match status" value="1"/>
</dbReference>
<keyword evidence="12" id="KW-0732">Signal</keyword>
<keyword evidence="3 11" id="KW-1133">Transmembrane helix</keyword>
<dbReference type="InterPro" id="IPR011009">
    <property type="entry name" value="Kinase-like_dom_sf"/>
</dbReference>
<feature type="domain" description="Protein kinase" evidence="13">
    <location>
        <begin position="757"/>
        <end position="1046"/>
    </location>
</feature>
<dbReference type="PROSITE" id="PS50835">
    <property type="entry name" value="IG_LIKE"/>
    <property type="match status" value="1"/>
</dbReference>
<evidence type="ECO:0000256" key="2">
    <source>
        <dbReference type="ARBA" id="ARBA00022692"/>
    </source>
</evidence>
<keyword evidence="2 11" id="KW-0812">Transmembrane</keyword>
<evidence type="ECO:0000256" key="8">
    <source>
        <dbReference type="ARBA" id="ARBA00051243"/>
    </source>
</evidence>
<dbReference type="InterPro" id="IPR003598">
    <property type="entry name" value="Ig_sub2"/>
</dbReference>
<accession>A0ABP1Q2W1</accession>
<dbReference type="Gene3D" id="2.60.40.10">
    <property type="entry name" value="Immunoglobulins"/>
    <property type="match status" value="1"/>
</dbReference>
<evidence type="ECO:0000256" key="9">
    <source>
        <dbReference type="PROSITE-ProRule" id="PRU10141"/>
    </source>
</evidence>
<dbReference type="EMBL" id="CAXLJM020000020">
    <property type="protein sequence ID" value="CAL8087271.1"/>
    <property type="molecule type" value="Genomic_DNA"/>
</dbReference>
<keyword evidence="9" id="KW-0067">ATP-binding</keyword>
<dbReference type="InterPro" id="IPR000719">
    <property type="entry name" value="Prot_kinase_dom"/>
</dbReference>
<evidence type="ECO:0000256" key="3">
    <source>
        <dbReference type="ARBA" id="ARBA00022989"/>
    </source>
</evidence>
<dbReference type="InterPro" id="IPR036179">
    <property type="entry name" value="Ig-like_dom_sf"/>
</dbReference>
<dbReference type="InterPro" id="IPR008266">
    <property type="entry name" value="Tyr_kinase_AS"/>
</dbReference>
<keyword evidence="4 11" id="KW-0472">Membrane</keyword>
<feature type="region of interest" description="Disordered" evidence="10">
    <location>
        <begin position="1076"/>
        <end position="1098"/>
    </location>
</feature>
<dbReference type="PROSITE" id="PS50011">
    <property type="entry name" value="PROTEIN_KINASE_DOM"/>
    <property type="match status" value="1"/>
</dbReference>
<comment type="catalytic activity">
    <reaction evidence="8">
        <text>L-tyrosyl-[protein] + ATP = O-phospho-L-tyrosyl-[protein] + ADP + H(+)</text>
        <dbReference type="Rhea" id="RHEA:10596"/>
        <dbReference type="Rhea" id="RHEA-COMP:10136"/>
        <dbReference type="Rhea" id="RHEA-COMP:20101"/>
        <dbReference type="ChEBI" id="CHEBI:15378"/>
        <dbReference type="ChEBI" id="CHEBI:30616"/>
        <dbReference type="ChEBI" id="CHEBI:46858"/>
        <dbReference type="ChEBI" id="CHEBI:61978"/>
        <dbReference type="ChEBI" id="CHEBI:456216"/>
        <dbReference type="EC" id="2.7.10.1"/>
    </reaction>
</comment>
<evidence type="ECO:0000313" key="16">
    <source>
        <dbReference type="Proteomes" id="UP001642540"/>
    </source>
</evidence>
<evidence type="ECO:0000256" key="1">
    <source>
        <dbReference type="ARBA" id="ARBA00004167"/>
    </source>
</evidence>
<dbReference type="PROSITE" id="PS00109">
    <property type="entry name" value="PROTEIN_KINASE_TYR"/>
    <property type="match status" value="1"/>
</dbReference>
<evidence type="ECO:0000256" key="6">
    <source>
        <dbReference type="ARBA" id="ARBA00023170"/>
    </source>
</evidence>
<keyword evidence="6" id="KW-0675">Receptor</keyword>
<proteinExistence type="predicted"/>
<name>A0ABP1Q2W1_9HEXA</name>
<evidence type="ECO:0000256" key="7">
    <source>
        <dbReference type="ARBA" id="ARBA00023180"/>
    </source>
</evidence>
<feature type="chain" id="PRO_5046770282" description="Vascular endothelial growth factor receptor 1" evidence="12">
    <location>
        <begin position="31"/>
        <end position="1115"/>
    </location>
</feature>
<feature type="compositionally biased region" description="Low complexity" evidence="10">
    <location>
        <begin position="75"/>
        <end position="85"/>
    </location>
</feature>
<feature type="signal peptide" evidence="12">
    <location>
        <begin position="1"/>
        <end position="30"/>
    </location>
</feature>
<keyword evidence="5" id="KW-1015">Disulfide bond</keyword>
<sequence length="1115" mass="126161">MAEYLRLPCKKKIRIFFLLLLTGIIQNTTAQRSTSTPSYPSSSVTTTLNAYPKRSTTESGGNLWGSETITGGTQNAPHANNFPAANLQSGRLTTTTVRPFQYSTTPRYTTSTFTTRGRHTTTEYPIRTSTTPRVQTLPTINFTVSDSKDNVYPVKWNASTYEAVLLNPNSLRQFTITILCNATYPIEWLSQKSFESTDWTMDEIRHFDEYNRQIIGIVLKLTYANPESLPKDLDLSCSSISQTREDARYNNMQVKMQSIIKIRKGTNSTLKFQVPRDFVQWPTVIGLPHKYSEPRGSNVDCSVRLKLLEHESKFSCIVDGPANVTFDVLEDCYDEATCERMNTQENCPDQTEGNRWSNKKPVIKSQSDFWQRDTTPSAGIIYCHKEEERHNTEKYAVIPFVTSIKKFCPADDENTRQKLYVHAYPTEEILQKGFISLCAAIGDPYLNNATQPYMVYAGDNITISAYSSYYYFASGTRIGLIYRNGTTKHIAPLDSVITTKEKVGIRNFTTKVCVDSTEITDIFSENYRKKSTDVIRKTIRLSVKLPQNITVEYDNIKSNTGLTSWVYTGAPGLTLGCKASGDPPPKIKWHKQGRPISDRIREQHHNESRTVISSVLEFPSLSKNEDILGLHGIYTCKADNRLLDVAEKTFPVTSLNDDLQQVVLNSVNSSGDNIGLILGIVVPLILLLVGGVVGFLVWKIKRQNQELKLLSKAEVDEFIFGKPEFLHHHSSSEEVNNYAPFLPYNKGYEIAREQLEIDQSTVLGSGAYAIVLCGTVHRRGDQTKVAVKTAKPMDDIGYFKALLSELKIMGFIGCHPNIVNLVGAYTKNIQNREIYIAIEFCANGNLLTYLRDNRQRYRNYVDNDGEFVADAVITEDSFVYPGKEGLTTITLMKWAEEIAFGMEFLSNKKVIHGDLAARNILLTEHLVAKIGDFGLSRQLFEYANYIKKQQSPLPWKWLALECLQDMKFSVKSDVWAYSILLYEIFSLGQVPYPGHSYNDEFLEALVIGKRPNKPPSATKDTYTLMKTCWEVNPQERPTFTQIRDFFTKTISKQVPQEYMDLHERVTSITVPSIPISASVHQSSSSENENPTDGNEARKAIRFSFSTKTITAMFHR</sequence>
<dbReference type="InterPro" id="IPR050122">
    <property type="entry name" value="RTK"/>
</dbReference>
<dbReference type="Gene3D" id="1.10.510.10">
    <property type="entry name" value="Transferase(Phosphotransferase) domain 1"/>
    <property type="match status" value="1"/>
</dbReference>
<feature type="compositionally biased region" description="Polar residues" evidence="10">
    <location>
        <begin position="1078"/>
        <end position="1092"/>
    </location>
</feature>
<gene>
    <name evidence="15" type="ORF">ODALV1_LOCUS6683</name>
</gene>
<keyword evidence="7" id="KW-0325">Glycoprotein</keyword>
<dbReference type="InterPro" id="IPR013783">
    <property type="entry name" value="Ig-like_fold"/>
</dbReference>
<dbReference type="PANTHER" id="PTHR24416:SF600">
    <property type="entry name" value="PDGF- AND VEGF-RECEPTOR RELATED, ISOFORM J"/>
    <property type="match status" value="1"/>
</dbReference>
<keyword evidence="16" id="KW-1185">Reference proteome</keyword>
<comment type="caution">
    <text evidence="15">The sequence shown here is derived from an EMBL/GenBank/DDBJ whole genome shotgun (WGS) entry which is preliminary data.</text>
</comment>
<feature type="compositionally biased region" description="Low complexity" evidence="10">
    <location>
        <begin position="33"/>
        <end position="47"/>
    </location>
</feature>
<evidence type="ECO:0000259" key="13">
    <source>
        <dbReference type="PROSITE" id="PS50011"/>
    </source>
</evidence>
<dbReference type="Pfam" id="PF07714">
    <property type="entry name" value="PK_Tyr_Ser-Thr"/>
    <property type="match status" value="1"/>
</dbReference>
<dbReference type="SMART" id="SM00408">
    <property type="entry name" value="IGc2"/>
    <property type="match status" value="1"/>
</dbReference>
<organism evidence="15 16">
    <name type="scientific">Orchesella dallaii</name>
    <dbReference type="NCBI Taxonomy" id="48710"/>
    <lineage>
        <taxon>Eukaryota</taxon>
        <taxon>Metazoa</taxon>
        <taxon>Ecdysozoa</taxon>
        <taxon>Arthropoda</taxon>
        <taxon>Hexapoda</taxon>
        <taxon>Collembola</taxon>
        <taxon>Entomobryomorpha</taxon>
        <taxon>Entomobryoidea</taxon>
        <taxon>Orchesellidae</taxon>
        <taxon>Orchesellinae</taxon>
        <taxon>Orchesella</taxon>
    </lineage>
</organism>
<feature type="binding site" evidence="9">
    <location>
        <position position="788"/>
    </location>
    <ligand>
        <name>ATP</name>
        <dbReference type="ChEBI" id="CHEBI:30616"/>
    </ligand>
</feature>
<dbReference type="InterPro" id="IPR001245">
    <property type="entry name" value="Ser-Thr/Tyr_kinase_cat_dom"/>
</dbReference>
<evidence type="ECO:0000259" key="14">
    <source>
        <dbReference type="PROSITE" id="PS50835"/>
    </source>
</evidence>
<feature type="domain" description="Ig-like" evidence="14">
    <location>
        <begin position="546"/>
        <end position="653"/>
    </location>
</feature>
<feature type="transmembrane region" description="Helical" evidence="11">
    <location>
        <begin position="674"/>
        <end position="698"/>
    </location>
</feature>
<dbReference type="InterPro" id="IPR017441">
    <property type="entry name" value="Protein_kinase_ATP_BS"/>
</dbReference>
<dbReference type="Proteomes" id="UP001642540">
    <property type="component" value="Unassembled WGS sequence"/>
</dbReference>
<dbReference type="SUPFAM" id="SSF56112">
    <property type="entry name" value="Protein kinase-like (PK-like)"/>
    <property type="match status" value="1"/>
</dbReference>
<dbReference type="SUPFAM" id="SSF48726">
    <property type="entry name" value="Immunoglobulin"/>
    <property type="match status" value="1"/>
</dbReference>
<dbReference type="CDD" id="cd00192">
    <property type="entry name" value="PTKc"/>
    <property type="match status" value="1"/>
</dbReference>
<evidence type="ECO:0000256" key="11">
    <source>
        <dbReference type="SAM" id="Phobius"/>
    </source>
</evidence>
<evidence type="ECO:0000256" key="4">
    <source>
        <dbReference type="ARBA" id="ARBA00023136"/>
    </source>
</evidence>
<keyword evidence="9" id="KW-0547">Nucleotide-binding</keyword>
<dbReference type="InterPro" id="IPR007110">
    <property type="entry name" value="Ig-like_dom"/>
</dbReference>
<dbReference type="PROSITE" id="PS00107">
    <property type="entry name" value="PROTEIN_KINASE_ATP"/>
    <property type="match status" value="1"/>
</dbReference>
<dbReference type="Pfam" id="PF13927">
    <property type="entry name" value="Ig_3"/>
    <property type="match status" value="1"/>
</dbReference>
<protein>
    <recommendedName>
        <fullName evidence="17">Vascular endothelial growth factor receptor 1</fullName>
    </recommendedName>
</protein>
<feature type="region of interest" description="Disordered" evidence="10">
    <location>
        <begin position="30"/>
        <end position="85"/>
    </location>
</feature>
<dbReference type="PRINTS" id="PR00109">
    <property type="entry name" value="TYRKINASE"/>
</dbReference>
<feature type="compositionally biased region" description="Polar residues" evidence="10">
    <location>
        <begin position="57"/>
        <end position="74"/>
    </location>
</feature>
<comment type="subcellular location">
    <subcellularLocation>
        <location evidence="1">Membrane</location>
        <topology evidence="1">Single-pass membrane protein</topology>
    </subcellularLocation>
</comment>
<dbReference type="Gene3D" id="3.30.200.20">
    <property type="entry name" value="Phosphorylase Kinase, domain 1"/>
    <property type="match status" value="1"/>
</dbReference>
<evidence type="ECO:0000256" key="12">
    <source>
        <dbReference type="SAM" id="SignalP"/>
    </source>
</evidence>
<evidence type="ECO:0000256" key="10">
    <source>
        <dbReference type="SAM" id="MobiDB-lite"/>
    </source>
</evidence>